<dbReference type="AlphaFoldDB" id="A0AAU9EBS7"/>
<sequence length="669" mass="74000">MRSRVYTGLLTAITCSILALAAPAWAEDKPAATGQYSLGEVVVEAPAFKGKSVGTVREITAAEIEAMNATTLDQALKMVPGIVVRSGAEGVPRVDMRGFRSRHVLLLLNGVPFNSTFDGQFDPSMIPTENIARIKISYSTHSVLYGQGGLAGVINIITKAGGEGVGGSLKGQAAQGDNYLGSFNVYGGSEKANVFASGSYNDRNNWPVSDNFQATSEQGDGARVGSEKQRGNLFADLQYNLAPDWNLGVAAGGLGGNFQQPPSTINNNKDAFANSPKYDAVENIVGAYGQAALSYQGESPFSMRTWVYANYLKEDPKRYDNANYNSMSDPTVKTYNLEQKTDIYGINFQSAYDFKRWGALTLGLAAEQDKWDLSGQTRDKRINGTKKYAWRDVSNNQDLNIYTAALEYQVSPLSALDMTFGISQNWLDKNSGGSDNGTGYMAGARYGFSTGTALKASYAHMIRFPSLRQFYEEDGGNDSLEPERSDNFEVAVEQQFAYNTMASLTGFYNEVQDYIEKDTDDVFQNHDKYRFQGIEFAVQSRPIDGLWLAFSYTYMDSQDLSSGSEKDELQYRPRNKLAFQGQYLWDFGFSVYAGVLYYADQVYYSRTEPLQQESLGNYAVVDLKLAQSFYKNMFSVYLGADNVFDQDYEESYGYPAPGRIIYAGLEARF</sequence>
<dbReference type="EMBL" id="AP028679">
    <property type="protein sequence ID" value="BEQ13972.1"/>
    <property type="molecule type" value="Genomic_DNA"/>
</dbReference>
<keyword evidence="3 10" id="KW-1134">Transmembrane beta strand</keyword>
<dbReference type="KEGG" id="dmp:FAK_10380"/>
<feature type="domain" description="TonB-dependent receptor plug" evidence="14">
    <location>
        <begin position="52"/>
        <end position="153"/>
    </location>
</feature>
<dbReference type="Gene3D" id="2.40.170.20">
    <property type="entry name" value="TonB-dependent receptor, beta-barrel domain"/>
    <property type="match status" value="1"/>
</dbReference>
<dbReference type="GO" id="GO:0015344">
    <property type="term" value="F:siderophore uptake transmembrane transporter activity"/>
    <property type="evidence" value="ECO:0007669"/>
    <property type="project" value="TreeGrafter"/>
</dbReference>
<dbReference type="Gene3D" id="2.170.130.10">
    <property type="entry name" value="TonB-dependent receptor, plug domain"/>
    <property type="match status" value="1"/>
</dbReference>
<dbReference type="Pfam" id="PF00593">
    <property type="entry name" value="TonB_dep_Rec_b-barrel"/>
    <property type="match status" value="1"/>
</dbReference>
<dbReference type="GO" id="GO:0009279">
    <property type="term" value="C:cell outer membrane"/>
    <property type="evidence" value="ECO:0007669"/>
    <property type="project" value="UniProtKB-SubCell"/>
</dbReference>
<evidence type="ECO:0000256" key="7">
    <source>
        <dbReference type="ARBA" id="ARBA00023136"/>
    </source>
</evidence>
<dbReference type="Pfam" id="PF07715">
    <property type="entry name" value="Plug"/>
    <property type="match status" value="1"/>
</dbReference>
<dbReference type="RefSeq" id="WP_338605699.1">
    <property type="nucleotide sequence ID" value="NZ_AP028679.1"/>
</dbReference>
<evidence type="ECO:0000256" key="6">
    <source>
        <dbReference type="ARBA" id="ARBA00023077"/>
    </source>
</evidence>
<dbReference type="CDD" id="cd01347">
    <property type="entry name" value="ligand_gated_channel"/>
    <property type="match status" value="1"/>
</dbReference>
<evidence type="ECO:0000256" key="4">
    <source>
        <dbReference type="ARBA" id="ARBA00022692"/>
    </source>
</evidence>
<evidence type="ECO:0000256" key="5">
    <source>
        <dbReference type="ARBA" id="ARBA00022729"/>
    </source>
</evidence>
<dbReference type="InterPro" id="IPR036942">
    <property type="entry name" value="Beta-barrel_TonB_sf"/>
</dbReference>
<evidence type="ECO:0000259" key="14">
    <source>
        <dbReference type="Pfam" id="PF07715"/>
    </source>
</evidence>
<evidence type="ECO:0000313" key="15">
    <source>
        <dbReference type="EMBL" id="BEQ13972.1"/>
    </source>
</evidence>
<dbReference type="InterPro" id="IPR010917">
    <property type="entry name" value="TonB_rcpt_CS"/>
</dbReference>
<feature type="signal peptide" evidence="12">
    <location>
        <begin position="1"/>
        <end position="26"/>
    </location>
</feature>
<feature type="chain" id="PRO_5043347510" evidence="12">
    <location>
        <begin position="27"/>
        <end position="669"/>
    </location>
</feature>
<dbReference type="PANTHER" id="PTHR30069">
    <property type="entry name" value="TONB-DEPENDENT OUTER MEMBRANE RECEPTOR"/>
    <property type="match status" value="1"/>
</dbReference>
<keyword evidence="2 10" id="KW-0813">Transport</keyword>
<proteinExistence type="inferred from homology"/>
<keyword evidence="4 10" id="KW-0812">Transmembrane</keyword>
<dbReference type="Proteomes" id="UP001366166">
    <property type="component" value="Chromosome"/>
</dbReference>
<evidence type="ECO:0000256" key="11">
    <source>
        <dbReference type="RuleBase" id="RU003357"/>
    </source>
</evidence>
<keyword evidence="6 11" id="KW-0798">TonB box</keyword>
<dbReference type="InterPro" id="IPR012910">
    <property type="entry name" value="Plug_dom"/>
</dbReference>
<evidence type="ECO:0000256" key="9">
    <source>
        <dbReference type="ARBA" id="ARBA00023237"/>
    </source>
</evidence>
<keyword evidence="16" id="KW-1185">Reference proteome</keyword>
<comment type="subcellular location">
    <subcellularLocation>
        <location evidence="1 10">Cell outer membrane</location>
        <topology evidence="1 10">Multi-pass membrane protein</topology>
    </subcellularLocation>
</comment>
<evidence type="ECO:0000313" key="16">
    <source>
        <dbReference type="Proteomes" id="UP001366166"/>
    </source>
</evidence>
<evidence type="ECO:0000259" key="13">
    <source>
        <dbReference type="Pfam" id="PF00593"/>
    </source>
</evidence>
<evidence type="ECO:0000256" key="3">
    <source>
        <dbReference type="ARBA" id="ARBA00022452"/>
    </source>
</evidence>
<evidence type="ECO:0000256" key="12">
    <source>
        <dbReference type="SAM" id="SignalP"/>
    </source>
</evidence>
<dbReference type="PROSITE" id="PS52016">
    <property type="entry name" value="TONB_DEPENDENT_REC_3"/>
    <property type="match status" value="1"/>
</dbReference>
<keyword evidence="7 10" id="KW-0472">Membrane</keyword>
<keyword evidence="8 15" id="KW-0675">Receptor</keyword>
<dbReference type="PANTHER" id="PTHR30069:SF29">
    <property type="entry name" value="HEMOGLOBIN AND HEMOGLOBIN-HAPTOGLOBIN-BINDING PROTEIN 1-RELATED"/>
    <property type="match status" value="1"/>
</dbReference>
<accession>A0AAU9EBS7</accession>
<organism evidence="15 16">
    <name type="scientific">Desulfoferula mesophila</name>
    <dbReference type="NCBI Taxonomy" id="3058419"/>
    <lineage>
        <taxon>Bacteria</taxon>
        <taxon>Pseudomonadati</taxon>
        <taxon>Thermodesulfobacteriota</taxon>
        <taxon>Desulfarculia</taxon>
        <taxon>Desulfarculales</taxon>
        <taxon>Desulfarculaceae</taxon>
        <taxon>Desulfoferula</taxon>
    </lineage>
</organism>
<dbReference type="PROSITE" id="PS01156">
    <property type="entry name" value="TONB_DEPENDENT_REC_2"/>
    <property type="match status" value="1"/>
</dbReference>
<name>A0AAU9EBS7_9BACT</name>
<evidence type="ECO:0000256" key="1">
    <source>
        <dbReference type="ARBA" id="ARBA00004571"/>
    </source>
</evidence>
<dbReference type="InterPro" id="IPR000531">
    <property type="entry name" value="Beta-barrel_TonB"/>
</dbReference>
<protein>
    <submittedName>
        <fullName evidence="15">TonB-dependent receptor</fullName>
    </submittedName>
</protein>
<dbReference type="InterPro" id="IPR039426">
    <property type="entry name" value="TonB-dep_rcpt-like"/>
</dbReference>
<dbReference type="GO" id="GO:0044718">
    <property type="term" value="P:siderophore transmembrane transport"/>
    <property type="evidence" value="ECO:0007669"/>
    <property type="project" value="TreeGrafter"/>
</dbReference>
<dbReference type="InterPro" id="IPR037066">
    <property type="entry name" value="Plug_dom_sf"/>
</dbReference>
<keyword evidence="9 10" id="KW-0998">Cell outer membrane</keyword>
<feature type="domain" description="TonB-dependent receptor-like beta-barrel" evidence="13">
    <location>
        <begin position="187"/>
        <end position="643"/>
    </location>
</feature>
<evidence type="ECO:0000256" key="10">
    <source>
        <dbReference type="PROSITE-ProRule" id="PRU01360"/>
    </source>
</evidence>
<evidence type="ECO:0000256" key="2">
    <source>
        <dbReference type="ARBA" id="ARBA00022448"/>
    </source>
</evidence>
<keyword evidence="5 12" id="KW-0732">Signal</keyword>
<evidence type="ECO:0000256" key="8">
    <source>
        <dbReference type="ARBA" id="ARBA00023170"/>
    </source>
</evidence>
<gene>
    <name evidence="15" type="ORF">FAK_10380</name>
</gene>
<dbReference type="SUPFAM" id="SSF56935">
    <property type="entry name" value="Porins"/>
    <property type="match status" value="1"/>
</dbReference>
<reference evidence="16" key="1">
    <citation type="journal article" date="2023" name="Arch. Microbiol.">
        <title>Desulfoferula mesophilus gen. nov. sp. nov., a mesophilic sulfate-reducing bacterium isolated from a brackish lake sediment.</title>
        <authorList>
            <person name="Watanabe T."/>
            <person name="Yabe T."/>
            <person name="Tsuji J.M."/>
            <person name="Fukui M."/>
        </authorList>
    </citation>
    <scope>NUCLEOTIDE SEQUENCE [LARGE SCALE GENOMIC DNA]</scope>
    <source>
        <strain evidence="16">12FAK</strain>
    </source>
</reference>
<comment type="similarity">
    <text evidence="10 11">Belongs to the TonB-dependent receptor family.</text>
</comment>